<name>A0A0G2AJQ1_9BACT</name>
<proteinExistence type="predicted"/>
<reference evidence="1 2" key="1">
    <citation type="journal article" date="2015" name="Nature">
        <title>rRNA introns, odd ribosomes, and small enigmatic genomes across a large radiation of phyla.</title>
        <authorList>
            <person name="Brown C.T."/>
            <person name="Hug L.A."/>
            <person name="Thomas B.C."/>
            <person name="Sharon I."/>
            <person name="Castelle C.J."/>
            <person name="Singh A."/>
            <person name="Wilkins M.J."/>
            <person name="Williams K.H."/>
            <person name="Banfield J.F."/>
        </authorList>
    </citation>
    <scope>NUCLEOTIDE SEQUENCE [LARGE SCALE GENOMIC DNA]</scope>
</reference>
<organism evidence="1 2">
    <name type="scientific">Candidatus Uhrbacteria bacterium GW2011_GWA2_52_8d</name>
    <dbReference type="NCBI Taxonomy" id="1618979"/>
    <lineage>
        <taxon>Bacteria</taxon>
        <taxon>Candidatus Uhriibacteriota</taxon>
    </lineage>
</organism>
<dbReference type="Proteomes" id="UP000034054">
    <property type="component" value="Unassembled WGS sequence"/>
</dbReference>
<accession>A0A0G2AJQ1</accession>
<evidence type="ECO:0000313" key="1">
    <source>
        <dbReference type="EMBL" id="KKW32824.1"/>
    </source>
</evidence>
<comment type="caution">
    <text evidence="1">The sequence shown here is derived from an EMBL/GenBank/DDBJ whole genome shotgun (WGS) entry which is preliminary data.</text>
</comment>
<dbReference type="EMBL" id="LCRH01000016">
    <property type="protein sequence ID" value="KKW32824.1"/>
    <property type="molecule type" value="Genomic_DNA"/>
</dbReference>
<gene>
    <name evidence="1" type="ORF">UY76_C0016G0011</name>
</gene>
<evidence type="ECO:0000313" key="2">
    <source>
        <dbReference type="Proteomes" id="UP000034054"/>
    </source>
</evidence>
<sequence>MEMGDKIIEKLIEMDQKIDDIRSDMATKIDINELRTVLDNQGVILQRLDQERIFTLERIKRIEADVDKMKVVLHIA</sequence>
<dbReference type="AlphaFoldDB" id="A0A0G2AJQ1"/>
<protein>
    <submittedName>
        <fullName evidence="1">Uncharacterized protein</fullName>
    </submittedName>
</protein>